<evidence type="ECO:0000313" key="2">
    <source>
        <dbReference type="Proteomes" id="UP000214588"/>
    </source>
</evidence>
<keyword evidence="1" id="KW-0645">Protease</keyword>
<dbReference type="GO" id="GO:0006508">
    <property type="term" value="P:proteolysis"/>
    <property type="evidence" value="ECO:0007669"/>
    <property type="project" value="UniProtKB-KW"/>
</dbReference>
<dbReference type="InterPro" id="IPR009665">
    <property type="entry name" value="YyaC"/>
</dbReference>
<dbReference type="InterPro" id="IPR023430">
    <property type="entry name" value="Pept_HybD-like_dom_sf"/>
</dbReference>
<keyword evidence="1" id="KW-0378">Hydrolase</keyword>
<evidence type="ECO:0000313" key="1">
    <source>
        <dbReference type="EMBL" id="OWZ83515.1"/>
    </source>
</evidence>
<reference evidence="1 2" key="1">
    <citation type="submission" date="2017-06" db="EMBL/GenBank/DDBJ databases">
        <title>Draft Genome Sequence of Natranaerobius trueperi halophilic, alkalithermophilic bacteria from soda lakes.</title>
        <authorList>
            <person name="Zhao B."/>
        </authorList>
    </citation>
    <scope>NUCLEOTIDE SEQUENCE [LARGE SCALE GENOMIC DNA]</scope>
    <source>
        <strain evidence="1 2">DSM 18760</strain>
    </source>
</reference>
<organism evidence="1 2">
    <name type="scientific">Natranaerobius trueperi</name>
    <dbReference type="NCBI Taxonomy" id="759412"/>
    <lineage>
        <taxon>Bacteria</taxon>
        <taxon>Bacillati</taxon>
        <taxon>Bacillota</taxon>
        <taxon>Clostridia</taxon>
        <taxon>Natranaerobiales</taxon>
        <taxon>Natranaerobiaceae</taxon>
        <taxon>Natranaerobius</taxon>
    </lineage>
</organism>
<dbReference type="GO" id="GO:0008233">
    <property type="term" value="F:peptidase activity"/>
    <property type="evidence" value="ECO:0007669"/>
    <property type="project" value="UniProtKB-KW"/>
</dbReference>
<dbReference type="EMBL" id="NIQC01000017">
    <property type="protein sequence ID" value="OWZ83515.1"/>
    <property type="molecule type" value="Genomic_DNA"/>
</dbReference>
<dbReference type="OrthoDB" id="9815953at2"/>
<keyword evidence="2" id="KW-1185">Reference proteome</keyword>
<dbReference type="SUPFAM" id="SSF53163">
    <property type="entry name" value="HybD-like"/>
    <property type="match status" value="1"/>
</dbReference>
<dbReference type="Pfam" id="PF06866">
    <property type="entry name" value="DUF1256"/>
    <property type="match status" value="1"/>
</dbReference>
<gene>
    <name evidence="1" type="primary">yyaC</name>
    <name evidence="1" type="ORF">CDO51_08285</name>
</gene>
<dbReference type="AlphaFoldDB" id="A0A226BX32"/>
<proteinExistence type="predicted"/>
<sequence>MEFKVPGQKPNSCFKIKEALDKILIRDRPYPDQIIVACIGTDRSTGDSLGPLTGTHLLSLLPREVKVKGTLEFPVHATNLKGTVDEIKRNFTNPYIIAIDACLGKIESVGKVTVKEGPVKPGSGVNKELEPVGDCHITGIVNVGGFFEYMVLQNTRLYNVITLSKSISRGINLSLKDYLKKAQYNTVP</sequence>
<comment type="caution">
    <text evidence="1">The sequence shown here is derived from an EMBL/GenBank/DDBJ whole genome shotgun (WGS) entry which is preliminary data.</text>
</comment>
<dbReference type="Proteomes" id="UP000214588">
    <property type="component" value="Unassembled WGS sequence"/>
</dbReference>
<dbReference type="NCBIfam" id="TIGR02841">
    <property type="entry name" value="spore_YyaC"/>
    <property type="match status" value="1"/>
</dbReference>
<accession>A0A226BX32</accession>
<name>A0A226BX32_9FIRM</name>
<protein>
    <submittedName>
        <fullName evidence="1">Spore protease YyaC</fullName>
    </submittedName>
</protein>